<keyword evidence="2" id="KW-1185">Reference proteome</keyword>
<name>A0A7E4UQN6_PANRE</name>
<protein>
    <submittedName>
        <fullName evidence="3">BACK domain-containing protein</fullName>
    </submittedName>
</protein>
<dbReference type="CDD" id="cd14733">
    <property type="entry name" value="BACK"/>
    <property type="match status" value="1"/>
</dbReference>
<dbReference type="InterPro" id="IPR011705">
    <property type="entry name" value="BACK"/>
</dbReference>
<evidence type="ECO:0000259" key="1">
    <source>
        <dbReference type="Pfam" id="PF07707"/>
    </source>
</evidence>
<sequence>MKDEKGVYYLFDISRNSNSKNLRYRTPENPMTMEVKEAMDGYLQKKKAYELATNCTVKIDRPVTSRGFAPYKIKNSFTKFINRIKVAASNTTFASLLHSFPRDGISYQPNAPVDVTAILATIRNAYENGFSSHTHALQQFVAQFIRIDNFSNIVNCAWDCSCEDLKKSCAEFLKEHWMEVTSSAEFYHLSADRMKLVMMAAQMKNGMKTNL</sequence>
<accession>A0A7E4UQN6</accession>
<evidence type="ECO:0000313" key="2">
    <source>
        <dbReference type="Proteomes" id="UP000492821"/>
    </source>
</evidence>
<dbReference type="Proteomes" id="UP000492821">
    <property type="component" value="Unassembled WGS sequence"/>
</dbReference>
<dbReference type="AlphaFoldDB" id="A0A7E4UQN6"/>
<organism evidence="2 3">
    <name type="scientific">Panagrellus redivivus</name>
    <name type="common">Microworm</name>
    <dbReference type="NCBI Taxonomy" id="6233"/>
    <lineage>
        <taxon>Eukaryota</taxon>
        <taxon>Metazoa</taxon>
        <taxon>Ecdysozoa</taxon>
        <taxon>Nematoda</taxon>
        <taxon>Chromadorea</taxon>
        <taxon>Rhabditida</taxon>
        <taxon>Tylenchina</taxon>
        <taxon>Panagrolaimomorpha</taxon>
        <taxon>Panagrolaimoidea</taxon>
        <taxon>Panagrolaimidae</taxon>
        <taxon>Panagrellus</taxon>
    </lineage>
</organism>
<dbReference type="Pfam" id="PF07707">
    <property type="entry name" value="BACK"/>
    <property type="match status" value="1"/>
</dbReference>
<feature type="domain" description="BACK" evidence="1">
    <location>
        <begin position="153"/>
        <end position="197"/>
    </location>
</feature>
<dbReference type="Gene3D" id="1.25.40.420">
    <property type="match status" value="1"/>
</dbReference>
<dbReference type="WBParaSite" id="Pan_g11674.t1">
    <property type="protein sequence ID" value="Pan_g11674.t1"/>
    <property type="gene ID" value="Pan_g11674"/>
</dbReference>
<reference evidence="3" key="2">
    <citation type="submission" date="2020-10" db="UniProtKB">
        <authorList>
            <consortium name="WormBaseParasite"/>
        </authorList>
    </citation>
    <scope>IDENTIFICATION</scope>
</reference>
<evidence type="ECO:0000313" key="3">
    <source>
        <dbReference type="WBParaSite" id="Pan_g11674.t1"/>
    </source>
</evidence>
<reference evidence="2" key="1">
    <citation type="journal article" date="2013" name="Genetics">
        <title>The draft genome and transcriptome of Panagrellus redivivus are shaped by the harsh demands of a free-living lifestyle.</title>
        <authorList>
            <person name="Srinivasan J."/>
            <person name="Dillman A.R."/>
            <person name="Macchietto M.G."/>
            <person name="Heikkinen L."/>
            <person name="Lakso M."/>
            <person name="Fracchia K.M."/>
            <person name="Antoshechkin I."/>
            <person name="Mortazavi A."/>
            <person name="Wong G."/>
            <person name="Sternberg P.W."/>
        </authorList>
    </citation>
    <scope>NUCLEOTIDE SEQUENCE [LARGE SCALE GENOMIC DNA]</scope>
    <source>
        <strain evidence="2">MT8872</strain>
    </source>
</reference>
<proteinExistence type="predicted"/>